<protein>
    <submittedName>
        <fullName evidence="5">Anaerobic sulfite reductase subunit A</fullName>
    </submittedName>
</protein>
<dbReference type="GO" id="GO:0046872">
    <property type="term" value="F:metal ion binding"/>
    <property type="evidence" value="ECO:0007669"/>
    <property type="project" value="UniProtKB-KW"/>
</dbReference>
<evidence type="ECO:0000259" key="4">
    <source>
        <dbReference type="PROSITE" id="PS51379"/>
    </source>
</evidence>
<evidence type="ECO:0000313" key="5">
    <source>
        <dbReference type="EMBL" id="PAB58702.1"/>
    </source>
</evidence>
<evidence type="ECO:0000313" key="6">
    <source>
        <dbReference type="Proteomes" id="UP000216024"/>
    </source>
</evidence>
<dbReference type="PROSITE" id="PS00198">
    <property type="entry name" value="4FE4S_FER_1"/>
    <property type="match status" value="1"/>
</dbReference>
<sequence>MAYKVSIKQFNHVLNTLSDKYKIYGPKKIEKKGRYSDTDLVCYKPISGLDEMELNEKSFFSPKEIIYPIRETLFYFTEDNVSVPSVPDEKIIIFLRPCDINGMKRLDTIFLQNGPEQDFYYKRLREKVKFFMIECNEGFDSCFCVSMNGNKTDEYAVACKFNNDNVILNIQDEEFKALFSEGAEEVQHEVEFVEENKVKVEIPPVDKVTKEVFENDIWTEYTHRCIGCGRCNTSCITCACFTMQDQHYGKDNKMGERRRVWASCQVDGYSTMAGNHDFRTKKGDRMRFKTMHKINDFHKRFGFHMCVGCGRCDDVCPEYISFPKCIEKVNEIVKGDSNE</sequence>
<dbReference type="PANTHER" id="PTHR40447">
    <property type="entry name" value="ANAEROBIC SULFITE REDUCTASE SUBUNIT A"/>
    <property type="match status" value="1"/>
</dbReference>
<dbReference type="InterPro" id="IPR017896">
    <property type="entry name" value="4Fe4S_Fe-S-bd"/>
</dbReference>
<dbReference type="AlphaFoldDB" id="A0A267MH23"/>
<keyword evidence="1" id="KW-0479">Metal-binding</keyword>
<dbReference type="SUPFAM" id="SSF46548">
    <property type="entry name" value="alpha-helical ferredoxin"/>
    <property type="match status" value="1"/>
</dbReference>
<dbReference type="InterPro" id="IPR017900">
    <property type="entry name" value="4Fe4S_Fe_S_CS"/>
</dbReference>
<dbReference type="PROSITE" id="PS51379">
    <property type="entry name" value="4FE4S_FER_2"/>
    <property type="match status" value="2"/>
</dbReference>
<dbReference type="GO" id="GO:0051536">
    <property type="term" value="F:iron-sulfur cluster binding"/>
    <property type="evidence" value="ECO:0007669"/>
    <property type="project" value="UniProtKB-KW"/>
</dbReference>
<feature type="domain" description="4Fe-4S ferredoxin-type" evidence="4">
    <location>
        <begin position="297"/>
        <end position="325"/>
    </location>
</feature>
<dbReference type="Proteomes" id="UP000216024">
    <property type="component" value="Unassembled WGS sequence"/>
</dbReference>
<gene>
    <name evidence="5" type="ORF">CCE28_13610</name>
</gene>
<comment type="caution">
    <text evidence="5">The sequence shown here is derived from an EMBL/GenBank/DDBJ whole genome shotgun (WGS) entry which is preliminary data.</text>
</comment>
<keyword evidence="6" id="KW-1185">Reference proteome</keyword>
<name>A0A267MH23_9FIRM</name>
<reference evidence="5 6" key="1">
    <citation type="submission" date="2017-06" db="EMBL/GenBank/DDBJ databases">
        <title>Draft genome sequence of anaerobic fermentative bacterium Anaeromicrobium sediminis DY2726D isolated from West Pacific Ocean sediments.</title>
        <authorList>
            <person name="Zeng X."/>
        </authorList>
    </citation>
    <scope>NUCLEOTIDE SEQUENCE [LARGE SCALE GENOMIC DNA]</scope>
    <source>
        <strain evidence="5 6">DY2726D</strain>
    </source>
</reference>
<feature type="domain" description="4Fe-4S ferredoxin-type" evidence="4">
    <location>
        <begin position="215"/>
        <end position="246"/>
    </location>
</feature>
<accession>A0A267MH23</accession>
<evidence type="ECO:0000256" key="3">
    <source>
        <dbReference type="ARBA" id="ARBA00023014"/>
    </source>
</evidence>
<dbReference type="NCBIfam" id="TIGR02910">
    <property type="entry name" value="sulfite_red_A"/>
    <property type="match status" value="1"/>
</dbReference>
<dbReference type="RefSeq" id="WP_095134282.1">
    <property type="nucleotide sequence ID" value="NZ_NIBG01000012.1"/>
</dbReference>
<dbReference type="Gene3D" id="1.10.1060.10">
    <property type="entry name" value="Alpha-helical ferredoxin"/>
    <property type="match status" value="1"/>
</dbReference>
<proteinExistence type="predicted"/>
<evidence type="ECO:0000256" key="2">
    <source>
        <dbReference type="ARBA" id="ARBA00023004"/>
    </source>
</evidence>
<dbReference type="PANTHER" id="PTHR40447:SF1">
    <property type="entry name" value="ANAEROBIC SULFITE REDUCTASE SUBUNIT A"/>
    <property type="match status" value="1"/>
</dbReference>
<keyword evidence="2" id="KW-0408">Iron</keyword>
<evidence type="ECO:0000256" key="1">
    <source>
        <dbReference type="ARBA" id="ARBA00022723"/>
    </source>
</evidence>
<organism evidence="5 6">
    <name type="scientific">Anaeromicrobium sediminis</name>
    <dbReference type="NCBI Taxonomy" id="1478221"/>
    <lineage>
        <taxon>Bacteria</taxon>
        <taxon>Bacillati</taxon>
        <taxon>Bacillota</taxon>
        <taxon>Clostridia</taxon>
        <taxon>Peptostreptococcales</taxon>
        <taxon>Thermotaleaceae</taxon>
        <taxon>Anaeromicrobium</taxon>
    </lineage>
</organism>
<dbReference type="OrthoDB" id="9795302at2"/>
<dbReference type="InterPro" id="IPR014259">
    <property type="entry name" value="Sulphite_reductase_A"/>
</dbReference>
<keyword evidence="3" id="KW-0411">Iron-sulfur</keyword>
<dbReference type="EMBL" id="NIBG01000012">
    <property type="protein sequence ID" value="PAB58702.1"/>
    <property type="molecule type" value="Genomic_DNA"/>
</dbReference>
<dbReference type="InterPro" id="IPR009051">
    <property type="entry name" value="Helical_ferredxn"/>
</dbReference>
<dbReference type="Pfam" id="PF17179">
    <property type="entry name" value="Fer4_22"/>
    <property type="match status" value="1"/>
</dbReference>